<comment type="catalytic activity">
    <reaction evidence="4">
        <text>(sulfur carrier)-H + L-cysteine = (sulfur carrier)-SH + L-alanine</text>
        <dbReference type="Rhea" id="RHEA:43892"/>
        <dbReference type="Rhea" id="RHEA-COMP:14737"/>
        <dbReference type="Rhea" id="RHEA-COMP:14739"/>
        <dbReference type="ChEBI" id="CHEBI:29917"/>
        <dbReference type="ChEBI" id="CHEBI:35235"/>
        <dbReference type="ChEBI" id="CHEBI:57972"/>
        <dbReference type="ChEBI" id="CHEBI:64428"/>
        <dbReference type="EC" id="2.8.1.7"/>
    </reaction>
</comment>
<name>A8MLQ0_ALKOO</name>
<comment type="similarity">
    <text evidence="2">Belongs to the class-V pyridoxal-phosphate-dependent aminotransferase family. Csd subfamily.</text>
</comment>
<dbReference type="HOGENOM" id="CLU_003433_2_0_9"/>
<dbReference type="InterPro" id="IPR000192">
    <property type="entry name" value="Aminotrans_V_dom"/>
</dbReference>
<sequence>MEHINFLSPYKDFVVGVDTKVPLADQTFTTAINFDNAATTPPFDCVMNDLVEFSPWYSSIHRGAGYKSQYSTKLYEESRKIISSFIGADMDYHSIIFLKNTTEAINKLSNKLLALHKDGVVLSTCMEHHSNDLPWRNKYTVDYIAVDKYGELSMEDLKNKLISYGKKVQLVTITGASNVTGYINPIHEIAELVHQHGAKLLVDGAQLVPHGPVNMKPVEHPQHIDYLVFSAHKMYAPFGTGVLIGPKDTFRESPPDYTGGGTVQFVSHDHIKWLDPPEREEAGTPNIMGVLALSSAIKKLLSIGMAQVESYERALTRHAYESLSNIPNVELYTNKSHLHRTISIIPFNIKGLHHSIVAAALSKEFGIAVRNGCFCAQPYLQRLLNVSAEDSEEYMKDPTLPMPGMVRLSFGIYNSIEEINILTKALFHISRNRDLYLQKYNIQEI</sequence>
<dbReference type="Gene3D" id="3.40.640.10">
    <property type="entry name" value="Type I PLP-dependent aspartate aminotransferase-like (Major domain)"/>
    <property type="match status" value="1"/>
</dbReference>
<dbReference type="KEGG" id="aoe:Clos_0405"/>
<proteinExistence type="inferred from homology"/>
<dbReference type="InterPro" id="IPR020578">
    <property type="entry name" value="Aminotrans_V_PyrdxlP_BS"/>
</dbReference>
<evidence type="ECO:0000256" key="5">
    <source>
        <dbReference type="RuleBase" id="RU004504"/>
    </source>
</evidence>
<evidence type="ECO:0000256" key="4">
    <source>
        <dbReference type="ARBA" id="ARBA00050776"/>
    </source>
</evidence>
<keyword evidence="8" id="KW-1185">Reference proteome</keyword>
<evidence type="ECO:0000256" key="3">
    <source>
        <dbReference type="ARBA" id="ARBA00022898"/>
    </source>
</evidence>
<dbReference type="InterPro" id="IPR015424">
    <property type="entry name" value="PyrdxlP-dep_Trfase"/>
</dbReference>
<dbReference type="Pfam" id="PF00266">
    <property type="entry name" value="Aminotran_5"/>
    <property type="match status" value="1"/>
</dbReference>
<dbReference type="OrthoDB" id="9804366at2"/>
<dbReference type="InterPro" id="IPR015422">
    <property type="entry name" value="PyrdxlP-dep_Trfase_small"/>
</dbReference>
<evidence type="ECO:0000313" key="7">
    <source>
        <dbReference type="EMBL" id="ABW17967.1"/>
    </source>
</evidence>
<evidence type="ECO:0000313" key="8">
    <source>
        <dbReference type="Proteomes" id="UP000000269"/>
    </source>
</evidence>
<protein>
    <submittedName>
        <fullName evidence="7">Cysteine desulfurase</fullName>
        <ecNumber evidence="7">2.8.1.7</ecNumber>
    </submittedName>
</protein>
<dbReference type="SUPFAM" id="SSF53383">
    <property type="entry name" value="PLP-dependent transferases"/>
    <property type="match status" value="1"/>
</dbReference>
<evidence type="ECO:0000259" key="6">
    <source>
        <dbReference type="Pfam" id="PF00266"/>
    </source>
</evidence>
<keyword evidence="7" id="KW-0808">Transferase</keyword>
<dbReference type="EMBL" id="CP000853">
    <property type="protein sequence ID" value="ABW17967.1"/>
    <property type="molecule type" value="Genomic_DNA"/>
</dbReference>
<dbReference type="RefSeq" id="WP_012158282.1">
    <property type="nucleotide sequence ID" value="NC_009922.1"/>
</dbReference>
<organism evidence="7 8">
    <name type="scientific">Alkaliphilus oremlandii (strain OhILAs)</name>
    <name type="common">Clostridium oremlandii (strain OhILAs)</name>
    <dbReference type="NCBI Taxonomy" id="350688"/>
    <lineage>
        <taxon>Bacteria</taxon>
        <taxon>Bacillati</taxon>
        <taxon>Bacillota</taxon>
        <taxon>Clostridia</taxon>
        <taxon>Peptostreptococcales</taxon>
        <taxon>Natronincolaceae</taxon>
        <taxon>Alkaliphilus</taxon>
    </lineage>
</organism>
<dbReference type="PANTHER" id="PTHR43586">
    <property type="entry name" value="CYSTEINE DESULFURASE"/>
    <property type="match status" value="1"/>
</dbReference>
<evidence type="ECO:0000256" key="2">
    <source>
        <dbReference type="ARBA" id="ARBA00010447"/>
    </source>
</evidence>
<keyword evidence="3" id="KW-0663">Pyridoxal phosphate</keyword>
<accession>A8MLQ0</accession>
<feature type="domain" description="Aminotransferase class V" evidence="6">
    <location>
        <begin position="32"/>
        <end position="422"/>
    </location>
</feature>
<evidence type="ECO:0000256" key="1">
    <source>
        <dbReference type="ARBA" id="ARBA00001933"/>
    </source>
</evidence>
<dbReference type="PANTHER" id="PTHR43586:SF8">
    <property type="entry name" value="CYSTEINE DESULFURASE 1, CHLOROPLASTIC"/>
    <property type="match status" value="1"/>
</dbReference>
<comment type="cofactor">
    <cofactor evidence="1 5">
        <name>pyridoxal 5'-phosphate</name>
        <dbReference type="ChEBI" id="CHEBI:597326"/>
    </cofactor>
</comment>
<dbReference type="Proteomes" id="UP000000269">
    <property type="component" value="Chromosome"/>
</dbReference>
<reference evidence="8" key="1">
    <citation type="submission" date="2007-10" db="EMBL/GenBank/DDBJ databases">
        <title>Complete genome of Alkaliphilus oremlandii OhILAs.</title>
        <authorList>
            <person name="Copeland A."/>
            <person name="Lucas S."/>
            <person name="Lapidus A."/>
            <person name="Barry K."/>
            <person name="Detter J.C."/>
            <person name="Glavina del Rio T."/>
            <person name="Hammon N."/>
            <person name="Israni S."/>
            <person name="Dalin E."/>
            <person name="Tice H."/>
            <person name="Pitluck S."/>
            <person name="Chain P."/>
            <person name="Malfatti S."/>
            <person name="Shin M."/>
            <person name="Vergez L."/>
            <person name="Schmutz J."/>
            <person name="Larimer F."/>
            <person name="Land M."/>
            <person name="Hauser L."/>
            <person name="Kyrpides N."/>
            <person name="Mikhailova N."/>
            <person name="Stolz J.F."/>
            <person name="Dawson A."/>
            <person name="Fisher E."/>
            <person name="Crable B."/>
            <person name="Perera E."/>
            <person name="Lisak J."/>
            <person name="Ranganathan M."/>
            <person name="Basu P."/>
            <person name="Richardson P."/>
        </authorList>
    </citation>
    <scope>NUCLEOTIDE SEQUENCE [LARGE SCALE GENOMIC DNA]</scope>
    <source>
        <strain evidence="8">OhILAs</strain>
    </source>
</reference>
<dbReference type="PROSITE" id="PS00595">
    <property type="entry name" value="AA_TRANSFER_CLASS_5"/>
    <property type="match status" value="1"/>
</dbReference>
<dbReference type="Gene3D" id="3.90.1150.10">
    <property type="entry name" value="Aspartate Aminotransferase, domain 1"/>
    <property type="match status" value="1"/>
</dbReference>
<dbReference type="EC" id="2.8.1.7" evidence="7"/>
<gene>
    <name evidence="7" type="ordered locus">Clos_0405</name>
</gene>
<dbReference type="eggNOG" id="COG0520">
    <property type="taxonomic scope" value="Bacteria"/>
</dbReference>
<dbReference type="GO" id="GO:0031071">
    <property type="term" value="F:cysteine desulfurase activity"/>
    <property type="evidence" value="ECO:0007669"/>
    <property type="project" value="UniProtKB-EC"/>
</dbReference>
<dbReference type="STRING" id="350688.Clos_0405"/>
<dbReference type="AlphaFoldDB" id="A8MLQ0"/>
<dbReference type="InterPro" id="IPR015421">
    <property type="entry name" value="PyrdxlP-dep_Trfase_major"/>
</dbReference>